<sequence>MKKLIQILQDGEKLIQDCSRCYCYQRMGYANKIKAFDAYLLRLFQVDVQVQLTSRFWPCSNQIDSVGITANRGVSDEYDNLGSCNAPGPPEFMMGLDVPLKELKRRLCEDGKSRIVIRAPRGCGKTTLAKGLCLDNQVKVDSQNFHEVQWKLLGYLQVPELTSQNTVGEGRNQRLISNLKHKTPSNFGGCGEEILMALELVGGAALGAVFEKLFAAVEDARTKATKFYSSLKKLEETLKSINPSILEMKRMNDQLDRPKEEMEKLIQILKDGEKLIHKCSKVSCRNYFKKWRYANEIEALEDSLRKIFQVELQAQLSRNNMQILVLLKSNRFSWSNKGVSVKYESLGSCEATDPPAFMVGLDVPLKELKRWLFTDGESRIVVSAPGGCGKTTLAKRLCHDQQVKGAQPQIVRHCKRLPLALEVVGRSLHGQPVEVWRSRLMKLSEGQSVVDSEADLRKCLQSSLDALNDEDVMLKECFMDLGSFPQDQKIPATALIDKDGVDAIANLQKLSSWSLLNLVVTSKHKTPYFGGCGEEILMSAELVGGSALGAGFGKLITAVLDARKKITQFDSSLKKLEERLNSITPSIVEVKKFMDQSNHPRVELEKLIQILKDGEKLIHKCSEVSSCDYFNNWRYANKIKALDGSIEKNFQVEMQVIQLWSTTVLPKSNRLSLSNRGVSDNYESLGSCEATDPPAFMVGLDVPLKELKRRLFTDGESRIVVSAPGGCGKTTLAKRLCHDQQVKGKYHKEIQTLDYDYHIFEEDESRQSKLVNQEAGELDMSGQQFGSEDVFTEIPNQSSSAEGVLNLEPDPFMKRLPHRHNRASKHKTPSDFGGCGEEISMALALVGGAALGAAFQGLLTAVIKVSKKFAGFHSILKKLEATLERIKPYIQEMERLNDELDRPRKEMEKFIQILQDGEKLIQDCSSCYYHQRIGYANKIKALDASLLRLFQVDVHAQVSRDVKEILAILKSNGCNWNYRGVSDEHENLGSCNAPGPPEFMVGLDVPLKELKRWLCEDGESRIVIKALGGCGKTTLAKELCHDNQVRDKDGIDAIANLHELSSRSLLNLAVTRNDASEIDGWYSDAIVMQHDDLRDLAIYQSKQELIKERKRLFVDFSKLPEWWTEEEQPQSSARLVSISTGEMFSSSQGDLQIPETETRDCKMEAAVHGWPKYRLVLTDEVLPPKNRKWSQLQFVTIWKFLLQQGVSEPATSLLYPKQEKWK</sequence>
<keyword evidence="2" id="KW-0611">Plant defense</keyword>
<dbReference type="Gene3D" id="3.40.50.300">
    <property type="entry name" value="P-loop containing nucleotide triphosphate hydrolases"/>
    <property type="match status" value="4"/>
</dbReference>
<dbReference type="EMBL" id="CP126654">
    <property type="protein sequence ID" value="WJZ91545.1"/>
    <property type="molecule type" value="Genomic_DNA"/>
</dbReference>
<dbReference type="Pfam" id="PF05659">
    <property type="entry name" value="RPW8"/>
    <property type="match status" value="4"/>
</dbReference>
<gene>
    <name evidence="4" type="ORF">VitviT2T_010608</name>
</gene>
<evidence type="ECO:0000256" key="2">
    <source>
        <dbReference type="ARBA" id="ARBA00022821"/>
    </source>
</evidence>
<feature type="domain" description="RPW8" evidence="3">
    <location>
        <begin position="195"/>
        <end position="346"/>
    </location>
</feature>
<protein>
    <recommendedName>
        <fullName evidence="3">RPW8 domain-containing protein</fullName>
    </recommendedName>
</protein>
<keyword evidence="5" id="KW-1185">Reference proteome</keyword>
<dbReference type="Gene3D" id="1.20.930.20">
    <property type="entry name" value="Adaptor protein Cbl, N-terminal domain"/>
    <property type="match status" value="1"/>
</dbReference>
<name>A0ABY9C896_VITVI</name>
<dbReference type="InterPro" id="IPR008808">
    <property type="entry name" value="Powdery_mildew-R_dom"/>
</dbReference>
<dbReference type="PANTHER" id="PTHR36766:SF3">
    <property type="entry name" value="RPW8 DOMAIN-CONTAINING PROTEIN"/>
    <property type="match status" value="1"/>
</dbReference>
<dbReference type="Proteomes" id="UP001227230">
    <property type="component" value="Chromosome 7"/>
</dbReference>
<proteinExistence type="inferred from homology"/>
<feature type="domain" description="RPW8" evidence="3">
    <location>
        <begin position="837"/>
        <end position="988"/>
    </location>
</feature>
<dbReference type="PROSITE" id="PS51153">
    <property type="entry name" value="RPW8"/>
    <property type="match status" value="3"/>
</dbReference>
<evidence type="ECO:0000256" key="1">
    <source>
        <dbReference type="ARBA" id="ARBA00008894"/>
    </source>
</evidence>
<accession>A0ABY9C896</accession>
<evidence type="ECO:0000313" key="4">
    <source>
        <dbReference type="EMBL" id="WJZ91545.1"/>
    </source>
</evidence>
<feature type="domain" description="RPW8" evidence="3">
    <location>
        <begin position="537"/>
        <end position="688"/>
    </location>
</feature>
<dbReference type="InterPro" id="IPR027417">
    <property type="entry name" value="P-loop_NTPase"/>
</dbReference>
<organism evidence="4 5">
    <name type="scientific">Vitis vinifera</name>
    <name type="common">Grape</name>
    <dbReference type="NCBI Taxonomy" id="29760"/>
    <lineage>
        <taxon>Eukaryota</taxon>
        <taxon>Viridiplantae</taxon>
        <taxon>Streptophyta</taxon>
        <taxon>Embryophyta</taxon>
        <taxon>Tracheophyta</taxon>
        <taxon>Spermatophyta</taxon>
        <taxon>Magnoliopsida</taxon>
        <taxon>eudicotyledons</taxon>
        <taxon>Gunneridae</taxon>
        <taxon>Pentapetalae</taxon>
        <taxon>rosids</taxon>
        <taxon>Vitales</taxon>
        <taxon>Vitaceae</taxon>
        <taxon>Viteae</taxon>
        <taxon>Vitis</taxon>
    </lineage>
</organism>
<dbReference type="SUPFAM" id="SSF52540">
    <property type="entry name" value="P-loop containing nucleoside triphosphate hydrolases"/>
    <property type="match status" value="6"/>
</dbReference>
<reference evidence="4 5" key="1">
    <citation type="journal article" date="2023" name="Hortic Res">
        <title>The complete reference genome for grapevine (Vitis vinifera L.) genetics and breeding.</title>
        <authorList>
            <person name="Shi X."/>
            <person name="Cao S."/>
            <person name="Wang X."/>
            <person name="Huang S."/>
            <person name="Wang Y."/>
            <person name="Liu Z."/>
            <person name="Liu W."/>
            <person name="Leng X."/>
            <person name="Peng Y."/>
            <person name="Wang N."/>
            <person name="Wang Y."/>
            <person name="Ma Z."/>
            <person name="Xu X."/>
            <person name="Zhang F."/>
            <person name="Xue H."/>
            <person name="Zhong H."/>
            <person name="Wang Y."/>
            <person name="Zhang K."/>
            <person name="Velt A."/>
            <person name="Avia K."/>
            <person name="Holtgrawe D."/>
            <person name="Grimplet J."/>
            <person name="Matus J.T."/>
            <person name="Ware D."/>
            <person name="Wu X."/>
            <person name="Wang H."/>
            <person name="Liu C."/>
            <person name="Fang Y."/>
            <person name="Rustenholz C."/>
            <person name="Cheng Z."/>
            <person name="Xiao H."/>
            <person name="Zhou Y."/>
        </authorList>
    </citation>
    <scope>NUCLEOTIDE SEQUENCE [LARGE SCALE GENOMIC DNA]</scope>
    <source>
        <strain evidence="5">cv. Pinot noir / PN40024</strain>
        <tissue evidence="4">Leaf</tissue>
    </source>
</reference>
<comment type="similarity">
    <text evidence="1">Belongs to the disease resistance NB-LRR family.</text>
</comment>
<evidence type="ECO:0000313" key="5">
    <source>
        <dbReference type="Proteomes" id="UP001227230"/>
    </source>
</evidence>
<evidence type="ECO:0000259" key="3">
    <source>
        <dbReference type="PROSITE" id="PS51153"/>
    </source>
</evidence>
<dbReference type="PANTHER" id="PTHR36766">
    <property type="entry name" value="PLANT BROAD-SPECTRUM MILDEW RESISTANCE PROTEIN RPW8"/>
    <property type="match status" value="1"/>
</dbReference>
<dbReference type="InterPro" id="IPR036537">
    <property type="entry name" value="Adaptor_Cbl_N_dom_sf"/>
</dbReference>